<feature type="compositionally biased region" description="Polar residues" evidence="1">
    <location>
        <begin position="75"/>
        <end position="85"/>
    </location>
</feature>
<gene>
    <name evidence="2" type="ORF">BSL78_04753</name>
</gene>
<proteinExistence type="predicted"/>
<accession>A0A2G8LDJ6</accession>
<evidence type="ECO:0000313" key="3">
    <source>
        <dbReference type="Proteomes" id="UP000230750"/>
    </source>
</evidence>
<sequence length="201" mass="21435">MTVIAKAPLESKDGVNDSSTVDVVSTTPAAGRSFCISGRAKLETHSTDQPANTNTIKGGEHEKTYNQLPDKDNPLHSNMECSTQEKNSKADSVAGSYNNSSERAVQQDCGVVVSRVVTPSSVTADCAAATVQESHNVNQDWSGENGQGVTKGQAKEAGTLLDTANNNDTTKDDNLSAELSQRKGRNSLEIPKERKCFETMT</sequence>
<comment type="caution">
    <text evidence="2">The sequence shown here is derived from an EMBL/GenBank/DDBJ whole genome shotgun (WGS) entry which is preliminary data.</text>
</comment>
<feature type="compositionally biased region" description="Polar residues" evidence="1">
    <location>
        <begin position="95"/>
        <end position="104"/>
    </location>
</feature>
<dbReference type="AlphaFoldDB" id="A0A2G8LDJ6"/>
<feature type="compositionally biased region" description="Polar residues" evidence="1">
    <location>
        <begin position="47"/>
        <end position="56"/>
    </location>
</feature>
<feature type="compositionally biased region" description="Basic and acidic residues" evidence="1">
    <location>
        <begin position="58"/>
        <end position="74"/>
    </location>
</feature>
<evidence type="ECO:0000313" key="2">
    <source>
        <dbReference type="EMBL" id="PIK58312.1"/>
    </source>
</evidence>
<dbReference type="EMBL" id="MRZV01000116">
    <property type="protein sequence ID" value="PIK58312.1"/>
    <property type="molecule type" value="Genomic_DNA"/>
</dbReference>
<organism evidence="2 3">
    <name type="scientific">Stichopus japonicus</name>
    <name type="common">Sea cucumber</name>
    <dbReference type="NCBI Taxonomy" id="307972"/>
    <lineage>
        <taxon>Eukaryota</taxon>
        <taxon>Metazoa</taxon>
        <taxon>Echinodermata</taxon>
        <taxon>Eleutherozoa</taxon>
        <taxon>Echinozoa</taxon>
        <taxon>Holothuroidea</taxon>
        <taxon>Aspidochirotacea</taxon>
        <taxon>Aspidochirotida</taxon>
        <taxon>Stichopodidae</taxon>
        <taxon>Apostichopus</taxon>
    </lineage>
</organism>
<reference evidence="2 3" key="1">
    <citation type="journal article" date="2017" name="PLoS Biol.">
        <title>The sea cucumber genome provides insights into morphological evolution and visceral regeneration.</title>
        <authorList>
            <person name="Zhang X."/>
            <person name="Sun L."/>
            <person name="Yuan J."/>
            <person name="Sun Y."/>
            <person name="Gao Y."/>
            <person name="Zhang L."/>
            <person name="Li S."/>
            <person name="Dai H."/>
            <person name="Hamel J.F."/>
            <person name="Liu C."/>
            <person name="Yu Y."/>
            <person name="Liu S."/>
            <person name="Lin W."/>
            <person name="Guo K."/>
            <person name="Jin S."/>
            <person name="Xu P."/>
            <person name="Storey K.B."/>
            <person name="Huan P."/>
            <person name="Zhang T."/>
            <person name="Zhou Y."/>
            <person name="Zhang J."/>
            <person name="Lin C."/>
            <person name="Li X."/>
            <person name="Xing L."/>
            <person name="Huo D."/>
            <person name="Sun M."/>
            <person name="Wang L."/>
            <person name="Mercier A."/>
            <person name="Li F."/>
            <person name="Yang H."/>
            <person name="Xiang J."/>
        </authorList>
    </citation>
    <scope>NUCLEOTIDE SEQUENCE [LARGE SCALE GENOMIC DNA]</scope>
    <source>
        <strain evidence="2">Shaxun</strain>
        <tissue evidence="2">Muscle</tissue>
    </source>
</reference>
<feature type="region of interest" description="Disordered" evidence="1">
    <location>
        <begin position="41"/>
        <end position="105"/>
    </location>
</feature>
<protein>
    <submittedName>
        <fullName evidence="2">Uncharacterized protein</fullName>
    </submittedName>
</protein>
<evidence type="ECO:0000256" key="1">
    <source>
        <dbReference type="SAM" id="MobiDB-lite"/>
    </source>
</evidence>
<keyword evidence="3" id="KW-1185">Reference proteome</keyword>
<name>A0A2G8LDJ6_STIJA</name>
<dbReference type="Proteomes" id="UP000230750">
    <property type="component" value="Unassembled WGS sequence"/>
</dbReference>
<feature type="region of interest" description="Disordered" evidence="1">
    <location>
        <begin position="163"/>
        <end position="186"/>
    </location>
</feature>